<proteinExistence type="predicted"/>
<name>A0A7S2E073_9STRA</name>
<reference evidence="2" key="1">
    <citation type="submission" date="2021-01" db="EMBL/GenBank/DDBJ databases">
        <authorList>
            <person name="Corre E."/>
            <person name="Pelletier E."/>
            <person name="Niang G."/>
            <person name="Scheremetjew M."/>
            <person name="Finn R."/>
            <person name="Kale V."/>
            <person name="Holt S."/>
            <person name="Cochrane G."/>
            <person name="Meng A."/>
            <person name="Brown T."/>
            <person name="Cohen L."/>
        </authorList>
    </citation>
    <scope>NUCLEOTIDE SEQUENCE</scope>
    <source>
        <strain evidence="2">CCMP826</strain>
    </source>
</reference>
<evidence type="ECO:0000256" key="1">
    <source>
        <dbReference type="SAM" id="Phobius"/>
    </source>
</evidence>
<gene>
    <name evidence="2" type="ORF">HTAM1171_LOCUS966</name>
</gene>
<organism evidence="2">
    <name type="scientific">Helicotheca tamesis</name>
    <dbReference type="NCBI Taxonomy" id="374047"/>
    <lineage>
        <taxon>Eukaryota</taxon>
        <taxon>Sar</taxon>
        <taxon>Stramenopiles</taxon>
        <taxon>Ochrophyta</taxon>
        <taxon>Bacillariophyta</taxon>
        <taxon>Mediophyceae</taxon>
        <taxon>Lithodesmiophycidae</taxon>
        <taxon>Lithodesmiales</taxon>
        <taxon>Lithodesmiaceae</taxon>
        <taxon>Helicotheca</taxon>
    </lineage>
</organism>
<sequence>MPPAAQPPAARNNVDPNNEQLDVIVFTTTFFKSPSDLRCRVALSTLRSLARLNIPAVVIDASPLDSGVIESLQSVSNMHVVKHQSVEGGKGAALREALSTANTVFRGRVTGDTWLAFQEPEKANMAPHWHRIFRSPNSAVKKETGVVVPQRADASFQRTYPIEQYHSELFGNMFLDSVARKSLIASSSSQQLPPSIDWLFGPFALRNRHSNLWLNYDGMTYDAQIVPLIRAMRLGNVGVQSIPIDFEASKDMKAMEEGNGEFIEKRFHQLFIWEGLVHNAWTENFDVSSSPSLRSGVGAAAGDYFTSLNTASVGDPLSNQMLGMMVIIMIGITCFFFNSSRGKFFHALNTHRRTE</sequence>
<dbReference type="AlphaFoldDB" id="A0A7S2E073"/>
<accession>A0A7S2E073</accession>
<evidence type="ECO:0008006" key="3">
    <source>
        <dbReference type="Google" id="ProtNLM"/>
    </source>
</evidence>
<keyword evidence="1" id="KW-0472">Membrane</keyword>
<protein>
    <recommendedName>
        <fullName evidence="3">Glycosyltransferase 2-like domain-containing protein</fullName>
    </recommendedName>
</protein>
<evidence type="ECO:0000313" key="2">
    <source>
        <dbReference type="EMBL" id="CAD9469464.1"/>
    </source>
</evidence>
<feature type="transmembrane region" description="Helical" evidence="1">
    <location>
        <begin position="321"/>
        <end position="338"/>
    </location>
</feature>
<keyword evidence="1" id="KW-0812">Transmembrane</keyword>
<dbReference type="EMBL" id="HBGV01001579">
    <property type="protein sequence ID" value="CAD9469464.1"/>
    <property type="molecule type" value="Transcribed_RNA"/>
</dbReference>
<keyword evidence="1" id="KW-1133">Transmembrane helix</keyword>